<keyword evidence="1" id="KW-0732">Signal</keyword>
<sequence length="221" mass="25025">MQVNNHKLPEYEQSAYVDYKIRVNDEIVFRLTTSDETFSKLIVSNQSVSSTQSMVSYRVFPDGTIDLPFVNGIPIAGLTFNEASIAVEKRFREIIPDATVKLTLANKTFTVIGESGSGVYSIYKDKLTLFQALSLSGDINYTGDFKKVRILRETDQGTRVLSFDIRPASIVNSKYYYIYPNDIIYIQTDSSSFYKVSNYSSFLSLISSSLSLLFTTLYFIK</sequence>
<reference evidence="4" key="1">
    <citation type="submission" date="2019-08" db="EMBL/GenBank/DDBJ databases">
        <authorList>
            <person name="Kucharzyk K."/>
            <person name="Murdoch R.W."/>
            <person name="Higgins S."/>
            <person name="Loffler F."/>
        </authorList>
    </citation>
    <scope>NUCLEOTIDE SEQUENCE</scope>
</reference>
<evidence type="ECO:0000313" key="4">
    <source>
        <dbReference type="EMBL" id="MPM96045.1"/>
    </source>
</evidence>
<evidence type="ECO:0000256" key="1">
    <source>
        <dbReference type="ARBA" id="ARBA00022729"/>
    </source>
</evidence>
<dbReference type="Gene3D" id="3.10.560.10">
    <property type="entry name" value="Outer membrane lipoprotein wza domain like"/>
    <property type="match status" value="1"/>
</dbReference>
<dbReference type="Gene3D" id="3.30.1950.10">
    <property type="entry name" value="wza like domain"/>
    <property type="match status" value="1"/>
</dbReference>
<keyword evidence="2" id="KW-0472">Membrane</keyword>
<dbReference type="InterPro" id="IPR003715">
    <property type="entry name" value="Poly_export_N"/>
</dbReference>
<dbReference type="AlphaFoldDB" id="A0A645E3E2"/>
<dbReference type="PANTHER" id="PTHR33619:SF3">
    <property type="entry name" value="POLYSACCHARIDE EXPORT PROTEIN GFCE-RELATED"/>
    <property type="match status" value="1"/>
</dbReference>
<name>A0A645E3E2_9ZZZZ</name>
<evidence type="ECO:0000256" key="2">
    <source>
        <dbReference type="SAM" id="Phobius"/>
    </source>
</evidence>
<keyword evidence="2" id="KW-0812">Transmembrane</keyword>
<dbReference type="EMBL" id="VSSQ01042461">
    <property type="protein sequence ID" value="MPM96045.1"/>
    <property type="molecule type" value="Genomic_DNA"/>
</dbReference>
<dbReference type="Pfam" id="PF02563">
    <property type="entry name" value="Poly_export"/>
    <property type="match status" value="1"/>
</dbReference>
<protein>
    <recommendedName>
        <fullName evidence="3">Polysaccharide export protein N-terminal domain-containing protein</fullName>
    </recommendedName>
</protein>
<feature type="domain" description="Polysaccharide export protein N-terminal" evidence="3">
    <location>
        <begin position="17"/>
        <end position="103"/>
    </location>
</feature>
<proteinExistence type="predicted"/>
<keyword evidence="2" id="KW-1133">Transmembrane helix</keyword>
<comment type="caution">
    <text evidence="4">The sequence shown here is derived from an EMBL/GenBank/DDBJ whole genome shotgun (WGS) entry which is preliminary data.</text>
</comment>
<gene>
    <name evidence="4" type="ORF">SDC9_143201</name>
</gene>
<dbReference type="PANTHER" id="PTHR33619">
    <property type="entry name" value="POLYSACCHARIDE EXPORT PROTEIN GFCE-RELATED"/>
    <property type="match status" value="1"/>
</dbReference>
<evidence type="ECO:0000259" key="3">
    <source>
        <dbReference type="Pfam" id="PF02563"/>
    </source>
</evidence>
<dbReference type="GO" id="GO:0015159">
    <property type="term" value="F:polysaccharide transmembrane transporter activity"/>
    <property type="evidence" value="ECO:0007669"/>
    <property type="project" value="InterPro"/>
</dbReference>
<dbReference type="InterPro" id="IPR049712">
    <property type="entry name" value="Poly_export"/>
</dbReference>
<organism evidence="4">
    <name type="scientific">bioreactor metagenome</name>
    <dbReference type="NCBI Taxonomy" id="1076179"/>
    <lineage>
        <taxon>unclassified sequences</taxon>
        <taxon>metagenomes</taxon>
        <taxon>ecological metagenomes</taxon>
    </lineage>
</organism>
<accession>A0A645E3E2</accession>
<feature type="transmembrane region" description="Helical" evidence="2">
    <location>
        <begin position="199"/>
        <end position="220"/>
    </location>
</feature>